<gene>
    <name evidence="2" type="ORF">Taro_023908</name>
</gene>
<evidence type="ECO:0000313" key="3">
    <source>
        <dbReference type="Proteomes" id="UP000652761"/>
    </source>
</evidence>
<feature type="region of interest" description="Disordered" evidence="1">
    <location>
        <begin position="1"/>
        <end position="40"/>
    </location>
</feature>
<dbReference type="EMBL" id="NMUH01001324">
    <property type="protein sequence ID" value="MQL91289.1"/>
    <property type="molecule type" value="Genomic_DNA"/>
</dbReference>
<comment type="caution">
    <text evidence="2">The sequence shown here is derived from an EMBL/GenBank/DDBJ whole genome shotgun (WGS) entry which is preliminary data.</text>
</comment>
<evidence type="ECO:0000256" key="1">
    <source>
        <dbReference type="SAM" id="MobiDB-lite"/>
    </source>
</evidence>
<dbReference type="Proteomes" id="UP000652761">
    <property type="component" value="Unassembled WGS sequence"/>
</dbReference>
<dbReference type="AlphaFoldDB" id="A0A843VIQ3"/>
<feature type="compositionally biased region" description="Low complexity" evidence="1">
    <location>
        <begin position="22"/>
        <end position="40"/>
    </location>
</feature>
<organism evidence="2 3">
    <name type="scientific">Colocasia esculenta</name>
    <name type="common">Wild taro</name>
    <name type="synonym">Arum esculentum</name>
    <dbReference type="NCBI Taxonomy" id="4460"/>
    <lineage>
        <taxon>Eukaryota</taxon>
        <taxon>Viridiplantae</taxon>
        <taxon>Streptophyta</taxon>
        <taxon>Embryophyta</taxon>
        <taxon>Tracheophyta</taxon>
        <taxon>Spermatophyta</taxon>
        <taxon>Magnoliopsida</taxon>
        <taxon>Liliopsida</taxon>
        <taxon>Araceae</taxon>
        <taxon>Aroideae</taxon>
        <taxon>Colocasieae</taxon>
        <taxon>Colocasia</taxon>
    </lineage>
</organism>
<evidence type="ECO:0000313" key="2">
    <source>
        <dbReference type="EMBL" id="MQL91289.1"/>
    </source>
</evidence>
<sequence length="107" mass="11926">MAPRRRRQVRELVEQQGESKMPSQGQVQEEVPVEESVAQPQVAPVAAPVAGQDRDTLKRRDQVVTATAAVIPSRPGHDGLMRRDFNRETGETSQQRQGARRAEETGR</sequence>
<proteinExistence type="predicted"/>
<feature type="compositionally biased region" description="Basic and acidic residues" evidence="1">
    <location>
        <begin position="75"/>
        <end position="90"/>
    </location>
</feature>
<protein>
    <submittedName>
        <fullName evidence="2">Uncharacterized protein</fullName>
    </submittedName>
</protein>
<accession>A0A843VIQ3</accession>
<keyword evidence="3" id="KW-1185">Reference proteome</keyword>
<name>A0A843VIQ3_COLES</name>
<reference evidence="2" key="1">
    <citation type="submission" date="2017-07" db="EMBL/GenBank/DDBJ databases">
        <title>Taro Niue Genome Assembly and Annotation.</title>
        <authorList>
            <person name="Atibalentja N."/>
            <person name="Keating K."/>
            <person name="Fields C.J."/>
        </authorList>
    </citation>
    <scope>NUCLEOTIDE SEQUENCE</scope>
    <source>
        <strain evidence="2">Niue_2</strain>
        <tissue evidence="2">Leaf</tissue>
    </source>
</reference>
<feature type="region of interest" description="Disordered" evidence="1">
    <location>
        <begin position="72"/>
        <end position="107"/>
    </location>
</feature>